<evidence type="ECO:0000256" key="4">
    <source>
        <dbReference type="ARBA" id="ARBA00022989"/>
    </source>
</evidence>
<keyword evidence="3 7" id="KW-0812">Transmembrane</keyword>
<keyword evidence="2" id="KW-1003">Cell membrane</keyword>
<keyword evidence="7" id="KW-0297">G-protein coupled receptor</keyword>
<dbReference type="PRINTS" id="PR00237">
    <property type="entry name" value="GPCRRHODOPSN"/>
</dbReference>
<feature type="transmembrane region" description="Helical" evidence="8">
    <location>
        <begin position="179"/>
        <end position="197"/>
    </location>
</feature>
<dbReference type="GO" id="GO:0032870">
    <property type="term" value="P:cellular response to hormone stimulus"/>
    <property type="evidence" value="ECO:0007669"/>
    <property type="project" value="TreeGrafter"/>
</dbReference>
<keyword evidence="5 8" id="KW-0472">Membrane</keyword>
<dbReference type="SUPFAM" id="SSF81321">
    <property type="entry name" value="Family A G protein-coupled receptor-like"/>
    <property type="match status" value="1"/>
</dbReference>
<accession>V3ZY15</accession>
<organism evidence="10 11">
    <name type="scientific">Lottia gigantea</name>
    <name type="common">Giant owl limpet</name>
    <dbReference type="NCBI Taxonomy" id="225164"/>
    <lineage>
        <taxon>Eukaryota</taxon>
        <taxon>Metazoa</taxon>
        <taxon>Spiralia</taxon>
        <taxon>Lophotrochozoa</taxon>
        <taxon>Mollusca</taxon>
        <taxon>Gastropoda</taxon>
        <taxon>Patellogastropoda</taxon>
        <taxon>Lottioidea</taxon>
        <taxon>Lottiidae</taxon>
        <taxon>Lottia</taxon>
    </lineage>
</organism>
<evidence type="ECO:0000256" key="5">
    <source>
        <dbReference type="ARBA" id="ARBA00023136"/>
    </source>
</evidence>
<dbReference type="CTD" id="20236285"/>
<dbReference type="InterPro" id="IPR017452">
    <property type="entry name" value="GPCR_Rhodpsn_7TM"/>
</dbReference>
<evidence type="ECO:0000256" key="7">
    <source>
        <dbReference type="RuleBase" id="RU000688"/>
    </source>
</evidence>
<dbReference type="Gene3D" id="1.20.1070.10">
    <property type="entry name" value="Rhodopsin 7-helix transmembrane proteins"/>
    <property type="match status" value="1"/>
</dbReference>
<keyword evidence="11" id="KW-1185">Reference proteome</keyword>
<reference evidence="10 11" key="1">
    <citation type="journal article" date="2013" name="Nature">
        <title>Insights into bilaterian evolution from three spiralian genomes.</title>
        <authorList>
            <person name="Simakov O."/>
            <person name="Marletaz F."/>
            <person name="Cho S.J."/>
            <person name="Edsinger-Gonzales E."/>
            <person name="Havlak P."/>
            <person name="Hellsten U."/>
            <person name="Kuo D.H."/>
            <person name="Larsson T."/>
            <person name="Lv J."/>
            <person name="Arendt D."/>
            <person name="Savage R."/>
            <person name="Osoegawa K."/>
            <person name="de Jong P."/>
            <person name="Grimwood J."/>
            <person name="Chapman J.A."/>
            <person name="Shapiro H."/>
            <person name="Aerts A."/>
            <person name="Otillar R.P."/>
            <person name="Terry A.Y."/>
            <person name="Boore J.L."/>
            <person name="Grigoriev I.V."/>
            <person name="Lindberg D.R."/>
            <person name="Seaver E.C."/>
            <person name="Weisblat D.A."/>
            <person name="Putnam N.H."/>
            <person name="Rokhsar D.S."/>
        </authorList>
    </citation>
    <scope>NUCLEOTIDE SEQUENCE [LARGE SCALE GENOMIC DNA]</scope>
</reference>
<feature type="transmembrane region" description="Helical" evidence="8">
    <location>
        <begin position="12"/>
        <end position="36"/>
    </location>
</feature>
<dbReference type="EMBL" id="KB202619">
    <property type="protein sequence ID" value="ESO89312.1"/>
    <property type="molecule type" value="Genomic_DNA"/>
</dbReference>
<feature type="transmembrane region" description="Helical" evidence="8">
    <location>
        <begin position="129"/>
        <end position="149"/>
    </location>
</feature>
<dbReference type="OMA" id="FCWTPIT"/>
<dbReference type="OrthoDB" id="6156007at2759"/>
<dbReference type="InterPro" id="IPR000276">
    <property type="entry name" value="GPCR_Rhodpsn"/>
</dbReference>
<keyword evidence="4 8" id="KW-1133">Transmembrane helix</keyword>
<feature type="domain" description="G-protein coupled receptors family 1 profile" evidence="9">
    <location>
        <begin position="29"/>
        <end position="289"/>
    </location>
</feature>
<dbReference type="RefSeq" id="XP_009060340.1">
    <property type="nucleotide sequence ID" value="XM_009062092.1"/>
</dbReference>
<evidence type="ECO:0000313" key="10">
    <source>
        <dbReference type="EMBL" id="ESO89312.1"/>
    </source>
</evidence>
<feature type="transmembrane region" description="Helical" evidence="8">
    <location>
        <begin position="233"/>
        <end position="257"/>
    </location>
</feature>
<dbReference type="KEGG" id="lgi:LOTGIDRAFT_154412"/>
<dbReference type="Proteomes" id="UP000030746">
    <property type="component" value="Unassembled WGS sequence"/>
</dbReference>
<feature type="transmembrane region" description="Helical" evidence="8">
    <location>
        <begin position="269"/>
        <end position="292"/>
    </location>
</feature>
<comment type="similarity">
    <text evidence="7">Belongs to the G-protein coupled receptor 1 family.</text>
</comment>
<dbReference type="PROSITE" id="PS50262">
    <property type="entry name" value="G_PROTEIN_RECEP_F1_2"/>
    <property type="match status" value="1"/>
</dbReference>
<dbReference type="PANTHER" id="PTHR24241:SF193">
    <property type="entry name" value="G-PROTEIN COUPLED RECEPTORS FAMILY 1 PROFILE DOMAIN-CONTAINING PROTEIN"/>
    <property type="match status" value="1"/>
</dbReference>
<dbReference type="HOGENOM" id="CLU_057984_0_0_1"/>
<evidence type="ECO:0000256" key="2">
    <source>
        <dbReference type="ARBA" id="ARBA00022475"/>
    </source>
</evidence>
<dbReference type="PANTHER" id="PTHR24241">
    <property type="entry name" value="NEUROPEPTIDE RECEPTOR-RELATED G-PROTEIN COUPLED RECEPTOR"/>
    <property type="match status" value="1"/>
</dbReference>
<dbReference type="GO" id="GO:0004930">
    <property type="term" value="F:G protein-coupled receptor activity"/>
    <property type="evidence" value="ECO:0007669"/>
    <property type="project" value="UniProtKB-KW"/>
</dbReference>
<evidence type="ECO:0000256" key="3">
    <source>
        <dbReference type="ARBA" id="ARBA00022692"/>
    </source>
</evidence>
<evidence type="ECO:0000256" key="1">
    <source>
        <dbReference type="ARBA" id="ARBA00004651"/>
    </source>
</evidence>
<dbReference type="STRING" id="225164.V3ZY15"/>
<feature type="transmembrane region" description="Helical" evidence="8">
    <location>
        <begin position="81"/>
        <end position="108"/>
    </location>
</feature>
<dbReference type="GO" id="GO:0042277">
    <property type="term" value="F:peptide binding"/>
    <property type="evidence" value="ECO:0007669"/>
    <property type="project" value="TreeGrafter"/>
</dbReference>
<name>V3ZY15_LOTGI</name>
<dbReference type="CDD" id="cd00637">
    <property type="entry name" value="7tm_classA_rhodopsin-like"/>
    <property type="match status" value="1"/>
</dbReference>
<dbReference type="AlphaFoldDB" id="V3ZY15"/>
<sequence length="332" mass="37748">MIYREDFDKTFVIILSSILVVEMLIGLTANICVLVVGRDVMKRYWEKGNNFNMNLHVVDSVICIFTIPLTMVYLLTSRFQHPIFCLVFEGAVSFTSSASSLTLFFICLDRYFAMTAPTEPCVISRRTNVFIALVWLGACFAFCAPFFGFDVELFHTTNWTHSTCGDILWQMDDGYFYELIYIIAFLMTVIAMILFYCSVKRIYKKRNAVRTALVNASLPFGMKGATPRGENKGAVLSMGIVFAFLVFWGPHLVVTIITMFVRDSLFLDVTQILCLVFAFLTPVIHPILYAALRPKFREMLKRKLTRDTVAIGCASYNKDRALATIEVPRTIS</sequence>
<protein>
    <recommendedName>
        <fullName evidence="9">G-protein coupled receptors family 1 profile domain-containing protein</fullName>
    </recommendedName>
</protein>
<feature type="transmembrane region" description="Helical" evidence="8">
    <location>
        <begin position="57"/>
        <end position="75"/>
    </location>
</feature>
<evidence type="ECO:0000313" key="11">
    <source>
        <dbReference type="Proteomes" id="UP000030746"/>
    </source>
</evidence>
<dbReference type="Pfam" id="PF00001">
    <property type="entry name" value="7tm_1"/>
    <property type="match status" value="1"/>
</dbReference>
<gene>
    <name evidence="10" type="ORF">LOTGIDRAFT_154412</name>
</gene>
<keyword evidence="7" id="KW-0807">Transducer</keyword>
<evidence type="ECO:0000256" key="6">
    <source>
        <dbReference type="ARBA" id="ARBA00023170"/>
    </source>
</evidence>
<dbReference type="GO" id="GO:0005886">
    <property type="term" value="C:plasma membrane"/>
    <property type="evidence" value="ECO:0007669"/>
    <property type="project" value="UniProtKB-SubCell"/>
</dbReference>
<evidence type="ECO:0000256" key="8">
    <source>
        <dbReference type="SAM" id="Phobius"/>
    </source>
</evidence>
<dbReference type="PROSITE" id="PS00237">
    <property type="entry name" value="G_PROTEIN_RECEP_F1_1"/>
    <property type="match status" value="1"/>
</dbReference>
<keyword evidence="6 7" id="KW-0675">Receptor</keyword>
<evidence type="ECO:0000259" key="9">
    <source>
        <dbReference type="PROSITE" id="PS50262"/>
    </source>
</evidence>
<comment type="subcellular location">
    <subcellularLocation>
        <location evidence="1">Cell membrane</location>
        <topology evidence="1">Multi-pass membrane protein</topology>
    </subcellularLocation>
</comment>
<proteinExistence type="inferred from homology"/>
<dbReference type="GeneID" id="20236285"/>